<evidence type="ECO:0000256" key="5">
    <source>
        <dbReference type="ARBA" id="ARBA00022692"/>
    </source>
</evidence>
<dbReference type="Pfam" id="PF04290">
    <property type="entry name" value="DctQ"/>
    <property type="match status" value="1"/>
</dbReference>
<comment type="caution">
    <text evidence="11">The sequence shown here is derived from an EMBL/GenBank/DDBJ whole genome shotgun (WGS) entry which is preliminary data.</text>
</comment>
<evidence type="ECO:0000256" key="2">
    <source>
        <dbReference type="ARBA" id="ARBA00022448"/>
    </source>
</evidence>
<evidence type="ECO:0000259" key="10">
    <source>
        <dbReference type="Pfam" id="PF04290"/>
    </source>
</evidence>
<comment type="subcellular location">
    <subcellularLocation>
        <location evidence="1 9">Cell inner membrane</location>
        <topology evidence="1 9">Multi-pass membrane protein</topology>
    </subcellularLocation>
</comment>
<dbReference type="RefSeq" id="WP_378480107.1">
    <property type="nucleotide sequence ID" value="NZ_JBHUIW010000042.1"/>
</dbReference>
<reference evidence="12" key="1">
    <citation type="journal article" date="2019" name="Int. J. Syst. Evol. Microbiol.">
        <title>The Global Catalogue of Microorganisms (GCM) 10K type strain sequencing project: providing services to taxonomists for standard genome sequencing and annotation.</title>
        <authorList>
            <consortium name="The Broad Institute Genomics Platform"/>
            <consortium name="The Broad Institute Genome Sequencing Center for Infectious Disease"/>
            <person name="Wu L."/>
            <person name="Ma J."/>
        </authorList>
    </citation>
    <scope>NUCLEOTIDE SEQUENCE [LARGE SCALE GENOMIC DNA]</scope>
    <source>
        <strain evidence="12">CGMCC 1.6774</strain>
    </source>
</reference>
<feature type="transmembrane region" description="Helical" evidence="9">
    <location>
        <begin position="77"/>
        <end position="93"/>
    </location>
</feature>
<evidence type="ECO:0000256" key="8">
    <source>
        <dbReference type="ARBA" id="ARBA00038436"/>
    </source>
</evidence>
<keyword evidence="2 9" id="KW-0813">Transport</keyword>
<gene>
    <name evidence="11" type="ORF">ACFSOX_22700</name>
</gene>
<dbReference type="PANTHER" id="PTHR35011:SF4">
    <property type="entry name" value="SLL1102 PROTEIN"/>
    <property type="match status" value="1"/>
</dbReference>
<evidence type="ECO:0000256" key="6">
    <source>
        <dbReference type="ARBA" id="ARBA00022989"/>
    </source>
</evidence>
<accession>A0ABW5AR47</accession>
<dbReference type="InterPro" id="IPR055348">
    <property type="entry name" value="DctQ"/>
</dbReference>
<sequence>MSGPGYVSPVLFPSPAPRGASPGRGLVAAADGIDRVTGAIFRLAAWGALVVVVVQLAVVLLRYALGLGSLWLQETAVYAHAGLFLLAAAFTLARGGHVRVDIVYATMAPRRKAWVDALGTLVFLMPFAIVLLWLSVPYAARSWALMERSREASGLPLVFLLKTLIPIFAALMLFQGVAQLCRALAVLRDGDVVGPADV</sequence>
<dbReference type="PANTHER" id="PTHR35011">
    <property type="entry name" value="2,3-DIKETO-L-GULONATE TRAP TRANSPORTER SMALL PERMEASE PROTEIN YIAM"/>
    <property type="match status" value="1"/>
</dbReference>
<evidence type="ECO:0000256" key="1">
    <source>
        <dbReference type="ARBA" id="ARBA00004429"/>
    </source>
</evidence>
<keyword evidence="7 9" id="KW-0472">Membrane</keyword>
<feature type="transmembrane region" description="Helical" evidence="9">
    <location>
        <begin position="113"/>
        <end position="134"/>
    </location>
</feature>
<evidence type="ECO:0000256" key="3">
    <source>
        <dbReference type="ARBA" id="ARBA00022475"/>
    </source>
</evidence>
<evidence type="ECO:0000256" key="7">
    <source>
        <dbReference type="ARBA" id="ARBA00023136"/>
    </source>
</evidence>
<comment type="function">
    <text evidence="9">Part of the tripartite ATP-independent periplasmic (TRAP) transport system.</text>
</comment>
<name>A0ABW5AR47_9BRAD</name>
<evidence type="ECO:0000313" key="12">
    <source>
        <dbReference type="Proteomes" id="UP001597314"/>
    </source>
</evidence>
<keyword evidence="12" id="KW-1185">Reference proteome</keyword>
<keyword evidence="4 9" id="KW-0997">Cell inner membrane</keyword>
<organism evidence="11 12">
    <name type="scientific">Rhodoplanes azumiensis</name>
    <dbReference type="NCBI Taxonomy" id="1897628"/>
    <lineage>
        <taxon>Bacteria</taxon>
        <taxon>Pseudomonadati</taxon>
        <taxon>Pseudomonadota</taxon>
        <taxon>Alphaproteobacteria</taxon>
        <taxon>Hyphomicrobiales</taxon>
        <taxon>Nitrobacteraceae</taxon>
        <taxon>Rhodoplanes</taxon>
    </lineage>
</organism>
<feature type="transmembrane region" description="Helical" evidence="9">
    <location>
        <begin position="154"/>
        <end position="174"/>
    </location>
</feature>
<dbReference type="InterPro" id="IPR007387">
    <property type="entry name" value="TRAP_DctQ"/>
</dbReference>
<dbReference type="EMBL" id="JBHUIW010000042">
    <property type="protein sequence ID" value="MFD2184975.1"/>
    <property type="molecule type" value="Genomic_DNA"/>
</dbReference>
<keyword evidence="6 9" id="KW-1133">Transmembrane helix</keyword>
<keyword evidence="3" id="KW-1003">Cell membrane</keyword>
<feature type="domain" description="Tripartite ATP-independent periplasmic transporters DctQ component" evidence="10">
    <location>
        <begin position="52"/>
        <end position="184"/>
    </location>
</feature>
<comment type="subunit">
    <text evidence="9">The complex comprises the extracytoplasmic solute receptor protein and the two transmembrane proteins.</text>
</comment>
<comment type="similarity">
    <text evidence="8 9">Belongs to the TRAP transporter small permease family.</text>
</comment>
<evidence type="ECO:0000313" key="11">
    <source>
        <dbReference type="EMBL" id="MFD2184975.1"/>
    </source>
</evidence>
<evidence type="ECO:0000256" key="4">
    <source>
        <dbReference type="ARBA" id="ARBA00022519"/>
    </source>
</evidence>
<dbReference type="Proteomes" id="UP001597314">
    <property type="component" value="Unassembled WGS sequence"/>
</dbReference>
<protein>
    <recommendedName>
        <fullName evidence="9">TRAP transporter small permease protein</fullName>
    </recommendedName>
</protein>
<keyword evidence="5 9" id="KW-0812">Transmembrane</keyword>
<feature type="transmembrane region" description="Helical" evidence="9">
    <location>
        <begin position="43"/>
        <end position="65"/>
    </location>
</feature>
<proteinExistence type="inferred from homology"/>
<evidence type="ECO:0000256" key="9">
    <source>
        <dbReference type="RuleBase" id="RU369079"/>
    </source>
</evidence>